<name>A0ABR7E0H3_9BACT</name>
<evidence type="ECO:0000313" key="3">
    <source>
        <dbReference type="EMBL" id="MBC5642649.1"/>
    </source>
</evidence>
<feature type="domain" description="Glycosyltransferase subfamily 4-like N-terminal" evidence="2">
    <location>
        <begin position="20"/>
        <end position="144"/>
    </location>
</feature>
<dbReference type="EMBL" id="JACOOI010000005">
    <property type="protein sequence ID" value="MBC5642649.1"/>
    <property type="molecule type" value="Genomic_DNA"/>
</dbReference>
<evidence type="ECO:0000259" key="2">
    <source>
        <dbReference type="Pfam" id="PF13477"/>
    </source>
</evidence>
<sequence>MNILHVVNISFVIPYFLGGQLTYFRNKGYKEYIVCSPSDELLVLSKKFQFDYRMIPISRKISLISDLKALIGICSYIHKNEINIVTGHTPKGALLAMLAAYIIRIPIRIYFRHGLVYETSRGLKRILLISMDRLAGKLSTKIVCVSPSVCQRSIENGLNKAEKQTLLLKGTCNGIDIKRFNRYGIQHEVLLDLREQLGFDDDDFVIGFTGRLVKDKGIIELVEAFSILQEKYSNIRLLLVGMLEERDALPKNIIESIIKNPNIITTGYISNSFIEYYYALMNIFILLSYREGFPTSVLEASAMELPVITTRVTGCIDSIIENRTGVFVSHNVQEISSIIERFYINRQLGVVYGKNGRSLVEQNFRQELIWNEIEKLYRIKSEVDIQ</sequence>
<dbReference type="CDD" id="cd03808">
    <property type="entry name" value="GT4_CapM-like"/>
    <property type="match status" value="1"/>
</dbReference>
<dbReference type="RefSeq" id="WP_186958832.1">
    <property type="nucleotide sequence ID" value="NZ_JACOOI010000005.1"/>
</dbReference>
<organism evidence="3 4">
    <name type="scientific">Parabacteroides segnis</name>
    <dbReference type="NCBI Taxonomy" id="2763058"/>
    <lineage>
        <taxon>Bacteria</taxon>
        <taxon>Pseudomonadati</taxon>
        <taxon>Bacteroidota</taxon>
        <taxon>Bacteroidia</taxon>
        <taxon>Bacteroidales</taxon>
        <taxon>Tannerellaceae</taxon>
        <taxon>Parabacteroides</taxon>
    </lineage>
</organism>
<feature type="domain" description="Glycosyl transferase family 1" evidence="1">
    <location>
        <begin position="193"/>
        <end position="357"/>
    </location>
</feature>
<dbReference type="InterPro" id="IPR001296">
    <property type="entry name" value="Glyco_trans_1"/>
</dbReference>
<dbReference type="Pfam" id="PF00534">
    <property type="entry name" value="Glycos_transf_1"/>
    <property type="match status" value="1"/>
</dbReference>
<accession>A0ABR7E0H3</accession>
<dbReference type="PANTHER" id="PTHR45947:SF3">
    <property type="entry name" value="SULFOQUINOVOSYL TRANSFERASE SQD2"/>
    <property type="match status" value="1"/>
</dbReference>
<protein>
    <submittedName>
        <fullName evidence="3">Glycosyltransferase family 4 protein</fullName>
    </submittedName>
</protein>
<dbReference type="Gene3D" id="3.40.50.2000">
    <property type="entry name" value="Glycogen Phosphorylase B"/>
    <property type="match status" value="2"/>
</dbReference>
<dbReference type="InterPro" id="IPR050194">
    <property type="entry name" value="Glycosyltransferase_grp1"/>
</dbReference>
<gene>
    <name evidence="3" type="ORF">H8S77_07075</name>
</gene>
<dbReference type="InterPro" id="IPR028098">
    <property type="entry name" value="Glyco_trans_4-like_N"/>
</dbReference>
<comment type="caution">
    <text evidence="3">The sequence shown here is derived from an EMBL/GenBank/DDBJ whole genome shotgun (WGS) entry which is preliminary data.</text>
</comment>
<dbReference type="Pfam" id="PF13477">
    <property type="entry name" value="Glyco_trans_4_2"/>
    <property type="match status" value="1"/>
</dbReference>
<dbReference type="PANTHER" id="PTHR45947">
    <property type="entry name" value="SULFOQUINOVOSYL TRANSFERASE SQD2"/>
    <property type="match status" value="1"/>
</dbReference>
<keyword evidence="4" id="KW-1185">Reference proteome</keyword>
<reference evidence="3 4" key="1">
    <citation type="submission" date="2020-08" db="EMBL/GenBank/DDBJ databases">
        <title>Genome public.</title>
        <authorList>
            <person name="Liu C."/>
            <person name="Sun Q."/>
        </authorList>
    </citation>
    <scope>NUCLEOTIDE SEQUENCE [LARGE SCALE GENOMIC DNA]</scope>
    <source>
        <strain evidence="3 4">BX2</strain>
    </source>
</reference>
<dbReference type="SUPFAM" id="SSF53756">
    <property type="entry name" value="UDP-Glycosyltransferase/glycogen phosphorylase"/>
    <property type="match status" value="1"/>
</dbReference>
<proteinExistence type="predicted"/>
<evidence type="ECO:0000313" key="4">
    <source>
        <dbReference type="Proteomes" id="UP000644010"/>
    </source>
</evidence>
<dbReference type="Proteomes" id="UP000644010">
    <property type="component" value="Unassembled WGS sequence"/>
</dbReference>
<evidence type="ECO:0000259" key="1">
    <source>
        <dbReference type="Pfam" id="PF00534"/>
    </source>
</evidence>